<name>A0A226EJ97_FOLCA</name>
<sequence length="541" mass="59453">MDSYYLGVDVGTGSVRVGVFNANGKLLYSNSKDIKINNPSPGYYEQSSEDIWSGVVQLIKEVVTSRIVEKERIRGIAFCATCSLVAVGPSNGVEKISISENGDEEWNIIMWLDHRAGDEANFINEKGHRVLDFVGGKISLEMQTPKILWLKRHLPQSYERTDQFFDLPDYLRWRATGSLKRSICSVVCKWTAVNTPKDGCAWDSTFFKSVGLEDALLKIGSNFSYPGDCDPLGAEAAKEMGLEGIDVNVGYSQIDAHSGVLGMMGCTVVGEERNELDVTKRLALICGTSNCHMALSREACLVPGVWGPYYGVILPDFNLNEGGQSAAGKLLDHIVSCHPAYSRMMKEYKNHGKVLVGLESFLTLGESKATTELTKELHIYPDFHGNRSPLADPTLKGMMSGLTLSDSEEDLAILYLATIQALAYGSLHIMRELEKNGHTFDSVVICGGLTKSRLFLQSHADILQLPVLVPHCAEPVLLGAAISAAAATPSKTLDLTRVVSMSGGAELISPNRNVFAYHEKKFAVFLEMYKDQTKYRELMKI</sequence>
<organism evidence="6 7">
    <name type="scientific">Folsomia candida</name>
    <name type="common">Springtail</name>
    <dbReference type="NCBI Taxonomy" id="158441"/>
    <lineage>
        <taxon>Eukaryota</taxon>
        <taxon>Metazoa</taxon>
        <taxon>Ecdysozoa</taxon>
        <taxon>Arthropoda</taxon>
        <taxon>Hexapoda</taxon>
        <taxon>Collembola</taxon>
        <taxon>Entomobryomorpha</taxon>
        <taxon>Isotomoidea</taxon>
        <taxon>Isotomidae</taxon>
        <taxon>Proisotominae</taxon>
        <taxon>Folsomia</taxon>
    </lineage>
</organism>
<dbReference type="CDD" id="cd07782">
    <property type="entry name" value="ASKHA_NBD_FGGY_D-RBK"/>
    <property type="match status" value="1"/>
</dbReference>
<dbReference type="PIRSF" id="PIRSF000538">
    <property type="entry name" value="GlpK"/>
    <property type="match status" value="1"/>
</dbReference>
<dbReference type="NCBIfam" id="TIGR01315">
    <property type="entry name" value="5C_CHO_kinase"/>
    <property type="match status" value="1"/>
</dbReference>
<evidence type="ECO:0000259" key="4">
    <source>
        <dbReference type="Pfam" id="PF00370"/>
    </source>
</evidence>
<proteinExistence type="inferred from homology"/>
<dbReference type="Pfam" id="PF02782">
    <property type="entry name" value="FGGY_C"/>
    <property type="match status" value="1"/>
</dbReference>
<dbReference type="OrthoDB" id="203824at2759"/>
<dbReference type="InterPro" id="IPR000577">
    <property type="entry name" value="Carb_kinase_FGGY"/>
</dbReference>
<evidence type="ECO:0000313" key="6">
    <source>
        <dbReference type="EMBL" id="OXA56831.1"/>
    </source>
</evidence>
<dbReference type="EMBL" id="LNIX01000003">
    <property type="protein sequence ID" value="OXA56831.1"/>
    <property type="molecule type" value="Genomic_DNA"/>
</dbReference>
<keyword evidence="3 6" id="KW-0418">Kinase</keyword>
<evidence type="ECO:0000313" key="7">
    <source>
        <dbReference type="Proteomes" id="UP000198287"/>
    </source>
</evidence>
<dbReference type="GO" id="GO:0005737">
    <property type="term" value="C:cytoplasm"/>
    <property type="evidence" value="ECO:0007669"/>
    <property type="project" value="TreeGrafter"/>
</dbReference>
<dbReference type="STRING" id="158441.A0A226EJ97"/>
<dbReference type="PANTHER" id="PTHR43435:SF4">
    <property type="entry name" value="FGGY CARBOHYDRATE KINASE DOMAIN-CONTAINING PROTEIN"/>
    <property type="match status" value="1"/>
</dbReference>
<dbReference type="InterPro" id="IPR018485">
    <property type="entry name" value="FGGY_C"/>
</dbReference>
<dbReference type="Pfam" id="PF00370">
    <property type="entry name" value="FGGY_N"/>
    <property type="match status" value="1"/>
</dbReference>
<feature type="domain" description="Carbohydrate kinase FGGY N-terminal" evidence="4">
    <location>
        <begin position="4"/>
        <end position="219"/>
    </location>
</feature>
<dbReference type="Gene3D" id="1.20.58.2240">
    <property type="match status" value="1"/>
</dbReference>
<accession>A0A226EJ97</accession>
<gene>
    <name evidence="6" type="ORF">Fcan01_06615</name>
</gene>
<dbReference type="Proteomes" id="UP000198287">
    <property type="component" value="Unassembled WGS sequence"/>
</dbReference>
<dbReference type="InterPro" id="IPR006003">
    <property type="entry name" value="FGGY_RbtK-like"/>
</dbReference>
<dbReference type="OMA" id="HKAMWHE"/>
<feature type="domain" description="Carbohydrate kinase FGGY C-terminal" evidence="5">
    <location>
        <begin position="282"/>
        <end position="487"/>
    </location>
</feature>
<dbReference type="Gene3D" id="3.30.420.40">
    <property type="match status" value="1"/>
</dbReference>
<dbReference type="SUPFAM" id="SSF53067">
    <property type="entry name" value="Actin-like ATPase domain"/>
    <property type="match status" value="2"/>
</dbReference>
<dbReference type="AlphaFoldDB" id="A0A226EJ97"/>
<keyword evidence="7" id="KW-1185">Reference proteome</keyword>
<evidence type="ECO:0000259" key="5">
    <source>
        <dbReference type="Pfam" id="PF02782"/>
    </source>
</evidence>
<evidence type="ECO:0000256" key="2">
    <source>
        <dbReference type="ARBA" id="ARBA00022679"/>
    </source>
</evidence>
<dbReference type="InterPro" id="IPR018484">
    <property type="entry name" value="FGGY_N"/>
</dbReference>
<evidence type="ECO:0000256" key="1">
    <source>
        <dbReference type="ARBA" id="ARBA00009156"/>
    </source>
</evidence>
<reference evidence="6 7" key="1">
    <citation type="submission" date="2015-12" db="EMBL/GenBank/DDBJ databases">
        <title>The genome of Folsomia candida.</title>
        <authorList>
            <person name="Faddeeva A."/>
            <person name="Derks M.F."/>
            <person name="Anvar Y."/>
            <person name="Smit S."/>
            <person name="Van Straalen N."/>
            <person name="Roelofs D."/>
        </authorList>
    </citation>
    <scope>NUCLEOTIDE SEQUENCE [LARGE SCALE GENOMIC DNA]</scope>
    <source>
        <strain evidence="6 7">VU population</strain>
        <tissue evidence="6">Whole body</tissue>
    </source>
</reference>
<keyword evidence="2" id="KW-0808">Transferase</keyword>
<protein>
    <submittedName>
        <fullName evidence="6">FGGY carbohydrate kinase domain-containing protein</fullName>
    </submittedName>
</protein>
<comment type="similarity">
    <text evidence="1">Belongs to the FGGY kinase family.</text>
</comment>
<dbReference type="PANTHER" id="PTHR43435">
    <property type="entry name" value="RIBULOKINASE"/>
    <property type="match status" value="1"/>
</dbReference>
<evidence type="ECO:0000256" key="3">
    <source>
        <dbReference type="ARBA" id="ARBA00022777"/>
    </source>
</evidence>
<dbReference type="GO" id="GO:0019321">
    <property type="term" value="P:pentose metabolic process"/>
    <property type="evidence" value="ECO:0007669"/>
    <property type="project" value="TreeGrafter"/>
</dbReference>
<dbReference type="InterPro" id="IPR043129">
    <property type="entry name" value="ATPase_NBD"/>
</dbReference>
<comment type="caution">
    <text evidence="6">The sequence shown here is derived from an EMBL/GenBank/DDBJ whole genome shotgun (WGS) entry which is preliminary data.</text>
</comment>
<dbReference type="GO" id="GO:0019150">
    <property type="term" value="F:D-ribulokinase activity"/>
    <property type="evidence" value="ECO:0007669"/>
    <property type="project" value="TreeGrafter"/>
</dbReference>